<accession>A0A916JSP0</accession>
<evidence type="ECO:0000259" key="3">
    <source>
        <dbReference type="Pfam" id="PF01113"/>
    </source>
</evidence>
<proteinExistence type="predicted"/>
<protein>
    <submittedName>
        <fullName evidence="4">2,4-diaminopentanoate dehydrogenase</fullName>
        <ecNumber evidence="4">1.4.1.26</ecNumber>
    </submittedName>
</protein>
<dbReference type="EMBL" id="CAJVAP010000003">
    <property type="protein sequence ID" value="CAG7600111.1"/>
    <property type="molecule type" value="Genomic_DNA"/>
</dbReference>
<dbReference type="Proteomes" id="UP000693892">
    <property type="component" value="Unassembled WGS sequence"/>
</dbReference>
<dbReference type="AlphaFoldDB" id="A0A916JSP0"/>
<dbReference type="GO" id="GO:0009089">
    <property type="term" value="P:lysine biosynthetic process via diaminopimelate"/>
    <property type="evidence" value="ECO:0007669"/>
    <property type="project" value="InterPro"/>
</dbReference>
<gene>
    <name evidence="4" type="primary">ord_1</name>
    <name evidence="4" type="ORF">LEUCIP111803_00356</name>
</gene>
<dbReference type="Pfam" id="PF01113">
    <property type="entry name" value="DapB_N"/>
    <property type="match status" value="1"/>
</dbReference>
<evidence type="ECO:0000313" key="5">
    <source>
        <dbReference type="Proteomes" id="UP000693892"/>
    </source>
</evidence>
<dbReference type="CDD" id="cd24146">
    <property type="entry name" value="nat-AmDH_N_like"/>
    <property type="match status" value="1"/>
</dbReference>
<keyword evidence="2 4" id="KW-0560">Oxidoreductase</keyword>
<organism evidence="4 5">
    <name type="scientific">Leucobacter soli</name>
    <dbReference type="NCBI Taxonomy" id="2812850"/>
    <lineage>
        <taxon>Bacteria</taxon>
        <taxon>Bacillati</taxon>
        <taxon>Actinomycetota</taxon>
        <taxon>Actinomycetes</taxon>
        <taxon>Micrococcales</taxon>
        <taxon>Microbacteriaceae</taxon>
        <taxon>Leucobacter</taxon>
    </lineage>
</organism>
<dbReference type="EC" id="1.4.1.26" evidence="4"/>
<dbReference type="InterPro" id="IPR000846">
    <property type="entry name" value="DapB_N"/>
</dbReference>
<keyword evidence="1" id="KW-0521">NADP</keyword>
<reference evidence="4" key="1">
    <citation type="submission" date="2021-06" db="EMBL/GenBank/DDBJ databases">
        <authorList>
            <person name="Criscuolo A."/>
        </authorList>
    </citation>
    <scope>NUCLEOTIDE SEQUENCE</scope>
    <source>
        <strain evidence="4">CIP111803</strain>
    </source>
</reference>
<keyword evidence="5" id="KW-1185">Reference proteome</keyword>
<evidence type="ECO:0000256" key="1">
    <source>
        <dbReference type="ARBA" id="ARBA00022857"/>
    </source>
</evidence>
<dbReference type="RefSeq" id="WP_218114006.1">
    <property type="nucleotide sequence ID" value="NZ_CAJVAP010000003.1"/>
</dbReference>
<evidence type="ECO:0000256" key="2">
    <source>
        <dbReference type="ARBA" id="ARBA00023002"/>
    </source>
</evidence>
<comment type="caution">
    <text evidence="4">The sequence shown here is derived from an EMBL/GenBank/DDBJ whole genome shotgun (WGS) entry which is preliminary data.</text>
</comment>
<feature type="domain" description="Dihydrodipicolinate reductase N-terminal" evidence="3">
    <location>
        <begin position="4"/>
        <end position="91"/>
    </location>
</feature>
<sequence length="331" mass="33959">MSARVALVGAGQVGRLLVPRLHERGHRIVAAIGRGAAVGQDIGELAGGTPLGVAVRDDIDAALADTRPDVVLMSTASTLAATEADLLSCIRAGAGVISAGEELLAPWASDPGRSDVIDAAAREHGVSVLASGHVDALWVHLPLTLAGIVTHLDRLEGECTRPFAVARSSNAGVSGLLGAPVERYPVERSGDPGAGAAFSSLHAIARGMGLTVLRARSTVTAAIAEQELVVQLPDGERRIAPGTIAGSTRTVELETSAGVALVLHDVARVGAHSTEHWRVSGSPDVELRASAAQGLVSTATQMVARIEDALNVEPGLHTLSDLPPLRYRALG</sequence>
<name>A0A916JSP0_9MICO</name>
<dbReference type="GO" id="GO:0008839">
    <property type="term" value="F:4-hydroxy-tetrahydrodipicolinate reductase"/>
    <property type="evidence" value="ECO:0007669"/>
    <property type="project" value="InterPro"/>
</dbReference>
<evidence type="ECO:0000313" key="4">
    <source>
        <dbReference type="EMBL" id="CAG7600111.1"/>
    </source>
</evidence>